<dbReference type="InterPro" id="IPR036388">
    <property type="entry name" value="WH-like_DNA-bd_sf"/>
</dbReference>
<dbReference type="PANTHER" id="PTHR43133:SF46">
    <property type="entry name" value="RNA POLYMERASE SIGMA-70 FACTOR ECF SUBFAMILY"/>
    <property type="match status" value="1"/>
</dbReference>
<dbReference type="NCBIfam" id="TIGR02937">
    <property type="entry name" value="sigma70-ECF"/>
    <property type="match status" value="1"/>
</dbReference>
<evidence type="ECO:0000256" key="4">
    <source>
        <dbReference type="ARBA" id="ARBA00023163"/>
    </source>
</evidence>
<accession>A0A1Y4V8Z7</accession>
<dbReference type="RefSeq" id="WP_087322957.1">
    <property type="nucleotide sequence ID" value="NZ_JAQEAW010000012.1"/>
</dbReference>
<protein>
    <submittedName>
        <fullName evidence="5">RNA polymerase sigma-70 factor</fullName>
    </submittedName>
</protein>
<dbReference type="CDD" id="cd06171">
    <property type="entry name" value="Sigma70_r4"/>
    <property type="match status" value="1"/>
</dbReference>
<dbReference type="AlphaFoldDB" id="A0A1Y4V8Z7"/>
<dbReference type="Gene3D" id="1.10.1740.10">
    <property type="match status" value="1"/>
</dbReference>
<keyword evidence="3" id="KW-0731">Sigma factor</keyword>
<dbReference type="Pfam" id="PF08281">
    <property type="entry name" value="Sigma70_r4_2"/>
    <property type="match status" value="1"/>
</dbReference>
<comment type="caution">
    <text evidence="5">The sequence shown here is derived from an EMBL/GenBank/DDBJ whole genome shotgun (WGS) entry which is preliminary data.</text>
</comment>
<dbReference type="InterPro" id="IPR007627">
    <property type="entry name" value="RNA_pol_sigma70_r2"/>
</dbReference>
<name>A0A1Y4V8Z7_9BACE</name>
<sequence length="194" mass="23285">MENNLWKLLANGDERTYEYLFDQYYLKLCHIAFMYVKDTFVAENLVGDLFFYLWKNRTTIQVNESISSYLFSAIRNRAINYQNQASVNREIHFSQYEELEDFSMFESKDSLPLEQIIEKELADRIRKSVNSLPMQTRKVFELKREQNFSYDEIALQLHISINTVRFHIKTAMKKLRVELGDYLTVLLLFLYKIL</sequence>
<organism evidence="5 6">
    <name type="scientific">Bacteroides xylanisolvens</name>
    <dbReference type="NCBI Taxonomy" id="371601"/>
    <lineage>
        <taxon>Bacteria</taxon>
        <taxon>Pseudomonadati</taxon>
        <taxon>Bacteroidota</taxon>
        <taxon>Bacteroidia</taxon>
        <taxon>Bacteroidales</taxon>
        <taxon>Bacteroidaceae</taxon>
        <taxon>Bacteroides</taxon>
    </lineage>
</organism>
<dbReference type="Gene3D" id="1.10.10.10">
    <property type="entry name" value="Winged helix-like DNA-binding domain superfamily/Winged helix DNA-binding domain"/>
    <property type="match status" value="1"/>
</dbReference>
<dbReference type="InterPro" id="IPR013249">
    <property type="entry name" value="RNA_pol_sigma70_r4_t2"/>
</dbReference>
<dbReference type="SUPFAM" id="SSF88659">
    <property type="entry name" value="Sigma3 and sigma4 domains of RNA polymerase sigma factors"/>
    <property type="match status" value="1"/>
</dbReference>
<evidence type="ECO:0000256" key="3">
    <source>
        <dbReference type="ARBA" id="ARBA00023082"/>
    </source>
</evidence>
<dbReference type="InterPro" id="IPR013325">
    <property type="entry name" value="RNA_pol_sigma_r2"/>
</dbReference>
<dbReference type="GO" id="GO:0003677">
    <property type="term" value="F:DNA binding"/>
    <property type="evidence" value="ECO:0007669"/>
    <property type="project" value="InterPro"/>
</dbReference>
<dbReference type="Pfam" id="PF04542">
    <property type="entry name" value="Sigma70_r2"/>
    <property type="match status" value="1"/>
</dbReference>
<comment type="similarity">
    <text evidence="1">Belongs to the sigma-70 factor family. ECF subfamily.</text>
</comment>
<dbReference type="GO" id="GO:0006352">
    <property type="term" value="P:DNA-templated transcription initiation"/>
    <property type="evidence" value="ECO:0007669"/>
    <property type="project" value="InterPro"/>
</dbReference>
<evidence type="ECO:0000313" key="5">
    <source>
        <dbReference type="EMBL" id="RHL34995.1"/>
    </source>
</evidence>
<dbReference type="GO" id="GO:0016987">
    <property type="term" value="F:sigma factor activity"/>
    <property type="evidence" value="ECO:0007669"/>
    <property type="project" value="UniProtKB-KW"/>
</dbReference>
<gene>
    <name evidence="5" type="ORF">DW027_17790</name>
</gene>
<dbReference type="InterPro" id="IPR039425">
    <property type="entry name" value="RNA_pol_sigma-70-like"/>
</dbReference>
<dbReference type="InterPro" id="IPR014327">
    <property type="entry name" value="RNA_pol_sigma70_bacteroid"/>
</dbReference>
<keyword evidence="4" id="KW-0804">Transcription</keyword>
<evidence type="ECO:0000256" key="1">
    <source>
        <dbReference type="ARBA" id="ARBA00010641"/>
    </source>
</evidence>
<keyword evidence="2" id="KW-0805">Transcription regulation</keyword>
<proteinExistence type="inferred from homology"/>
<evidence type="ECO:0000313" key="6">
    <source>
        <dbReference type="Proteomes" id="UP000284495"/>
    </source>
</evidence>
<dbReference type="InterPro" id="IPR013324">
    <property type="entry name" value="RNA_pol_sigma_r3/r4-like"/>
</dbReference>
<evidence type="ECO:0000256" key="2">
    <source>
        <dbReference type="ARBA" id="ARBA00023015"/>
    </source>
</evidence>
<dbReference type="SUPFAM" id="SSF88946">
    <property type="entry name" value="Sigma2 domain of RNA polymerase sigma factors"/>
    <property type="match status" value="1"/>
</dbReference>
<reference evidence="5 6" key="1">
    <citation type="submission" date="2018-08" db="EMBL/GenBank/DDBJ databases">
        <title>A genome reference for cultivated species of the human gut microbiota.</title>
        <authorList>
            <person name="Zou Y."/>
            <person name="Xue W."/>
            <person name="Luo G."/>
        </authorList>
    </citation>
    <scope>NUCLEOTIDE SEQUENCE [LARGE SCALE GENOMIC DNA]</scope>
    <source>
        <strain evidence="5 6">AF38-2</strain>
    </source>
</reference>
<dbReference type="EMBL" id="QROO01000025">
    <property type="protein sequence ID" value="RHL34995.1"/>
    <property type="molecule type" value="Genomic_DNA"/>
</dbReference>
<dbReference type="Proteomes" id="UP000284495">
    <property type="component" value="Unassembled WGS sequence"/>
</dbReference>
<dbReference type="InterPro" id="IPR014284">
    <property type="entry name" value="RNA_pol_sigma-70_dom"/>
</dbReference>
<dbReference type="NCBIfam" id="TIGR02985">
    <property type="entry name" value="Sig70_bacteroi1"/>
    <property type="match status" value="1"/>
</dbReference>
<dbReference type="PANTHER" id="PTHR43133">
    <property type="entry name" value="RNA POLYMERASE ECF-TYPE SIGMA FACTO"/>
    <property type="match status" value="1"/>
</dbReference>